<keyword evidence="2" id="KW-1185">Reference proteome</keyword>
<protein>
    <submittedName>
        <fullName evidence="1">Uncharacterized protein</fullName>
    </submittedName>
</protein>
<evidence type="ECO:0000313" key="2">
    <source>
        <dbReference type="Proteomes" id="UP000828941"/>
    </source>
</evidence>
<gene>
    <name evidence="1" type="ORF">L6164_028249</name>
</gene>
<comment type="caution">
    <text evidence="1">The sequence shown here is derived from an EMBL/GenBank/DDBJ whole genome shotgun (WGS) entry which is preliminary data.</text>
</comment>
<dbReference type="EMBL" id="CM039436">
    <property type="protein sequence ID" value="KAI4315438.1"/>
    <property type="molecule type" value="Genomic_DNA"/>
</dbReference>
<sequence>MAAWSTFTNGNGSPVDCLETLGAYQGNSCFLNFDHLVKDHVVDAKDDKAKQKCLFYQLLSFHLKEISSRGIIRPLPVMLGDGQTLDLYKLFSCVKEKGGYTLVSKKGMWSSVAKELDLNIEVLASVKLIYEKYLNEFEGWLRKTIGEKNFKNDYHGIRLGYNSSPVELEKEFRALLNPIPKWKGDGLLGSDQIRKYIDVANQKSETNVLDTKNQLTICEDVQRICGDDEKFCNDVENHVAAILDAEVAEKECNYRKRKRGELSGMLNWIRDIAKHPLEPSIKPIPEISKWKEYKGNDFWVQILKARDVLLLRQYVEPNGESSSLQKLKRHPAMYEDQVAFSPKSTMKLRCSERHLTSVKSRLCSCCNSRVATGDKATSAGNTEAENGPPEQTTVAVDLSTAKGSEPSGDDALRKQVSVGPLFQAEVPEWTGVVCESDSKWLGTQVWPCKYIEQNPDTETEFIGKGREEKCCCEFQGSVECIRFHIAEKRMKLKLELGSAFYLWRFDRMGEEVSLQWTAEEEKKFKDIMRSSVPSQIRYSWNQSFKYFPKKTRSNLVSYYFNVYLIQRRIYQNRVTPKSVDSDDEQEEFGCLSDGFGMEAVKGPGINFLECCLNKQCTVPE</sequence>
<organism evidence="1 2">
    <name type="scientific">Bauhinia variegata</name>
    <name type="common">Purple orchid tree</name>
    <name type="synonym">Phanera variegata</name>
    <dbReference type="NCBI Taxonomy" id="167791"/>
    <lineage>
        <taxon>Eukaryota</taxon>
        <taxon>Viridiplantae</taxon>
        <taxon>Streptophyta</taxon>
        <taxon>Embryophyta</taxon>
        <taxon>Tracheophyta</taxon>
        <taxon>Spermatophyta</taxon>
        <taxon>Magnoliopsida</taxon>
        <taxon>eudicotyledons</taxon>
        <taxon>Gunneridae</taxon>
        <taxon>Pentapetalae</taxon>
        <taxon>rosids</taxon>
        <taxon>fabids</taxon>
        <taxon>Fabales</taxon>
        <taxon>Fabaceae</taxon>
        <taxon>Cercidoideae</taxon>
        <taxon>Cercideae</taxon>
        <taxon>Bauhiniinae</taxon>
        <taxon>Bauhinia</taxon>
    </lineage>
</organism>
<accession>A0ACB9LWF9</accession>
<dbReference type="Proteomes" id="UP000828941">
    <property type="component" value="Chromosome 11"/>
</dbReference>
<reference evidence="1 2" key="1">
    <citation type="journal article" date="2022" name="DNA Res.">
        <title>Chromosomal-level genome assembly of the orchid tree Bauhinia variegata (Leguminosae; Cercidoideae) supports the allotetraploid origin hypothesis of Bauhinia.</title>
        <authorList>
            <person name="Zhong Y."/>
            <person name="Chen Y."/>
            <person name="Zheng D."/>
            <person name="Pang J."/>
            <person name="Liu Y."/>
            <person name="Luo S."/>
            <person name="Meng S."/>
            <person name="Qian L."/>
            <person name="Wei D."/>
            <person name="Dai S."/>
            <person name="Zhou R."/>
        </authorList>
    </citation>
    <scope>NUCLEOTIDE SEQUENCE [LARGE SCALE GENOMIC DNA]</scope>
    <source>
        <strain evidence="1">BV-YZ2020</strain>
    </source>
</reference>
<evidence type="ECO:0000313" key="1">
    <source>
        <dbReference type="EMBL" id="KAI4315438.1"/>
    </source>
</evidence>
<name>A0ACB9LWF9_BAUVA</name>
<proteinExistence type="predicted"/>